<keyword evidence="9" id="KW-0811">Translocation</keyword>
<evidence type="ECO:0000256" key="7">
    <source>
        <dbReference type="ARBA" id="ARBA00022927"/>
    </source>
</evidence>
<evidence type="ECO:0000256" key="1">
    <source>
        <dbReference type="ARBA" id="ARBA00004232"/>
    </source>
</evidence>
<organism evidence="14 15">
    <name type="scientific">Manihot esculenta</name>
    <name type="common">Cassava</name>
    <name type="synonym">Jatropha manihot</name>
    <dbReference type="NCBI Taxonomy" id="3983"/>
    <lineage>
        <taxon>Eukaryota</taxon>
        <taxon>Viridiplantae</taxon>
        <taxon>Streptophyta</taxon>
        <taxon>Embryophyta</taxon>
        <taxon>Tracheophyta</taxon>
        <taxon>Spermatophyta</taxon>
        <taxon>Magnoliopsida</taxon>
        <taxon>eudicotyledons</taxon>
        <taxon>Gunneridae</taxon>
        <taxon>Pentapetalae</taxon>
        <taxon>rosids</taxon>
        <taxon>fabids</taxon>
        <taxon>Malpighiales</taxon>
        <taxon>Euphorbiaceae</taxon>
        <taxon>Crotonoideae</taxon>
        <taxon>Manihoteae</taxon>
        <taxon>Manihot</taxon>
    </lineage>
</organism>
<keyword evidence="7" id="KW-0653">Protein transport</keyword>
<evidence type="ECO:0000256" key="13">
    <source>
        <dbReference type="SAM" id="Phobius"/>
    </source>
</evidence>
<dbReference type="STRING" id="3983.A0A2C9UFR4"/>
<evidence type="ECO:0000256" key="6">
    <source>
        <dbReference type="ARBA" id="ARBA00022816"/>
    </source>
</evidence>
<dbReference type="InterPro" id="IPR019049">
    <property type="entry name" value="Nucleoporin_prot_Ndc1/Nup"/>
</dbReference>
<evidence type="ECO:0000256" key="12">
    <source>
        <dbReference type="ARBA" id="ARBA00023242"/>
    </source>
</evidence>
<proteinExistence type="inferred from homology"/>
<dbReference type="AlphaFoldDB" id="A0A2C9UFR4"/>
<evidence type="ECO:0000256" key="8">
    <source>
        <dbReference type="ARBA" id="ARBA00022989"/>
    </source>
</evidence>
<dbReference type="OMA" id="FTQHIIS"/>
<dbReference type="GO" id="GO:0070762">
    <property type="term" value="C:nuclear pore transmembrane ring"/>
    <property type="evidence" value="ECO:0000318"/>
    <property type="project" value="GO_Central"/>
</dbReference>
<keyword evidence="10" id="KW-0906">Nuclear pore complex</keyword>
<evidence type="ECO:0000313" key="15">
    <source>
        <dbReference type="Proteomes" id="UP000091857"/>
    </source>
</evidence>
<evidence type="ECO:0000256" key="5">
    <source>
        <dbReference type="ARBA" id="ARBA00022692"/>
    </source>
</evidence>
<dbReference type="GO" id="GO:0031965">
    <property type="term" value="C:nuclear membrane"/>
    <property type="evidence" value="ECO:0007669"/>
    <property type="project" value="UniProtKB-SubCell"/>
</dbReference>
<keyword evidence="15" id="KW-1185">Reference proteome</keyword>
<protein>
    <recommendedName>
        <fullName evidence="16">Nucleoporin protein Ndc1-Nup</fullName>
    </recommendedName>
</protein>
<keyword evidence="6" id="KW-0509">mRNA transport</keyword>
<reference evidence="15" key="1">
    <citation type="journal article" date="2016" name="Nat. Biotechnol.">
        <title>Sequencing wild and cultivated cassava and related species reveals extensive interspecific hybridization and genetic diversity.</title>
        <authorList>
            <person name="Bredeson J.V."/>
            <person name="Lyons J.B."/>
            <person name="Prochnik S.E."/>
            <person name="Wu G.A."/>
            <person name="Ha C.M."/>
            <person name="Edsinger-Gonzales E."/>
            <person name="Grimwood J."/>
            <person name="Schmutz J."/>
            <person name="Rabbi I.Y."/>
            <person name="Egesi C."/>
            <person name="Nauluvula P."/>
            <person name="Lebot V."/>
            <person name="Ndunguru J."/>
            <person name="Mkamilo G."/>
            <person name="Bart R.S."/>
            <person name="Setter T.L."/>
            <person name="Gleadow R.M."/>
            <person name="Kulakow P."/>
            <person name="Ferguson M.E."/>
            <person name="Rounsley S."/>
            <person name="Rokhsar D.S."/>
        </authorList>
    </citation>
    <scope>NUCLEOTIDE SEQUENCE [LARGE SCALE GENOMIC DNA]</scope>
    <source>
        <strain evidence="15">cv. AM560-2</strain>
    </source>
</reference>
<evidence type="ECO:0000256" key="9">
    <source>
        <dbReference type="ARBA" id="ARBA00023010"/>
    </source>
</evidence>
<evidence type="ECO:0008006" key="16">
    <source>
        <dbReference type="Google" id="ProtNLM"/>
    </source>
</evidence>
<gene>
    <name evidence="14" type="ORF">MANES_15G103000v8</name>
</gene>
<dbReference type="PANTHER" id="PTHR13269">
    <property type="entry name" value="NUCLEOPORIN NDC1"/>
    <property type="match status" value="1"/>
</dbReference>
<feature type="transmembrane region" description="Helical" evidence="13">
    <location>
        <begin position="51"/>
        <end position="74"/>
    </location>
</feature>
<keyword evidence="12" id="KW-0539">Nucleus</keyword>
<comment type="caution">
    <text evidence="14">The sequence shown here is derived from an EMBL/GenBank/DDBJ whole genome shotgun (WGS) entry which is preliminary data.</text>
</comment>
<dbReference type="Proteomes" id="UP000091857">
    <property type="component" value="Chromosome 15"/>
</dbReference>
<comment type="subcellular location">
    <subcellularLocation>
        <location evidence="1">Nucleus membrane</location>
        <topology evidence="1">Multi-pass membrane protein</topology>
    </subcellularLocation>
    <subcellularLocation>
        <location evidence="2">Nucleus</location>
        <location evidence="2">Nuclear pore complex</location>
    </subcellularLocation>
</comment>
<feature type="transmembrane region" description="Helical" evidence="13">
    <location>
        <begin position="20"/>
        <end position="39"/>
    </location>
</feature>
<dbReference type="GO" id="GO:0030674">
    <property type="term" value="F:protein-macromolecule adaptor activity"/>
    <property type="evidence" value="ECO:0000318"/>
    <property type="project" value="GO_Central"/>
</dbReference>
<feature type="transmembrane region" description="Helical" evidence="13">
    <location>
        <begin position="116"/>
        <end position="141"/>
    </location>
</feature>
<evidence type="ECO:0000256" key="4">
    <source>
        <dbReference type="ARBA" id="ARBA00022448"/>
    </source>
</evidence>
<dbReference type="GO" id="GO:0006999">
    <property type="term" value="P:nuclear pore organization"/>
    <property type="evidence" value="ECO:0000318"/>
    <property type="project" value="GO_Central"/>
</dbReference>
<comment type="similarity">
    <text evidence="3">Belongs to the NDC1 family.</text>
</comment>
<evidence type="ECO:0000256" key="2">
    <source>
        <dbReference type="ARBA" id="ARBA00004567"/>
    </source>
</evidence>
<evidence type="ECO:0000256" key="10">
    <source>
        <dbReference type="ARBA" id="ARBA00023132"/>
    </source>
</evidence>
<evidence type="ECO:0000313" key="14">
    <source>
        <dbReference type="EMBL" id="OAY28902.1"/>
    </source>
</evidence>
<evidence type="ECO:0000256" key="11">
    <source>
        <dbReference type="ARBA" id="ARBA00023136"/>
    </source>
</evidence>
<keyword evidence="5 13" id="KW-0812">Transmembrane</keyword>
<keyword evidence="11 13" id="KW-0472">Membrane</keyword>
<feature type="transmembrane region" description="Helical" evidence="13">
    <location>
        <begin position="153"/>
        <end position="170"/>
    </location>
</feature>
<feature type="transmembrane region" description="Helical" evidence="13">
    <location>
        <begin position="200"/>
        <end position="218"/>
    </location>
</feature>
<name>A0A2C9UFR4_MANES</name>
<evidence type="ECO:0000256" key="3">
    <source>
        <dbReference type="ARBA" id="ARBA00005760"/>
    </source>
</evidence>
<dbReference type="GO" id="GO:0015031">
    <property type="term" value="P:protein transport"/>
    <property type="evidence" value="ECO:0007669"/>
    <property type="project" value="UniProtKB-KW"/>
</dbReference>
<dbReference type="GO" id="GO:0051028">
    <property type="term" value="P:mRNA transport"/>
    <property type="evidence" value="ECO:0007669"/>
    <property type="project" value="UniProtKB-KW"/>
</dbReference>
<accession>A0A2C9UFR4</accession>
<dbReference type="EMBL" id="CM004401">
    <property type="protein sequence ID" value="OAY28902.1"/>
    <property type="molecule type" value="Genomic_DNA"/>
</dbReference>
<dbReference type="Gramene" id="Manes.15G103000.1.v8.1">
    <property type="protein sequence ID" value="Manes.15G103000.1.v8.1.CDS"/>
    <property type="gene ID" value="Manes.15G103000.v8.1"/>
</dbReference>
<dbReference type="PANTHER" id="PTHR13269:SF6">
    <property type="entry name" value="NUCLEOPORIN NDC1"/>
    <property type="match status" value="1"/>
</dbReference>
<dbReference type="OrthoDB" id="67850at2759"/>
<sequence length="532" mass="59596">MSSSPPPEVVVKNRFLGFLIWQSITSSVIFIVFKTLLISPLTYTGLAPPSFLSLLAFLIFHLSQLFFSASLALLSSPLSYSPASPLQLAVSIIRFLFVSGDSFSSRDFRRRAKLSLGFFFFLAAAGISGFLSVICICEWPIESSDGMQMIGRVGFRGFTFGLLYACFYIYQQRWVLEFPIIQRPPFYSFKMSLPFAIKQTLKFSSSAYIFSAVVLVFLPNQFKTFVTMKKFIAEQIILYPGSFSVVLCWELTHHLHQVLHAKRFIFAPPKGSAATETNPSEPLLAALEESSPGSLPQFLAYLDLCMACENNVDAWRRAAFFEETGETYKRVIAVCLRPLEQLASTLGEGFETSVEKAYQQSNKQQDSKYYELFNSFQQFAWCAWTVAFLTARSRKEDRFGVAQLSGSNAAVISTLLSCLLAVEAFMGRKTNVQTPHQLMGPGGIKWATLNTGRRDVAVAKKRSCPIHSKAYAMADVLKTSIYYITSAFHDGMITSDKAGLLEKDWLISGKPLFGTRELLLQKLNLFLDFRAS</sequence>
<keyword evidence="8 13" id="KW-1133">Transmembrane helix</keyword>
<keyword evidence="4" id="KW-0813">Transport</keyword>